<protein>
    <submittedName>
        <fullName evidence="1">Uncharacterized protein</fullName>
    </submittedName>
</protein>
<keyword evidence="2" id="KW-1185">Reference proteome</keyword>
<accession>A0ACC1AG23</accession>
<dbReference type="Proteomes" id="UP001164250">
    <property type="component" value="Chromosome 11"/>
</dbReference>
<reference evidence="2" key="1">
    <citation type="journal article" date="2023" name="G3 (Bethesda)">
        <title>Genome assembly and association tests identify interacting loci associated with vigor, precocity, and sex in interspecific pistachio rootstocks.</title>
        <authorList>
            <person name="Palmer W."/>
            <person name="Jacygrad E."/>
            <person name="Sagayaradj S."/>
            <person name="Cavanaugh K."/>
            <person name="Han R."/>
            <person name="Bertier L."/>
            <person name="Beede B."/>
            <person name="Kafkas S."/>
            <person name="Golino D."/>
            <person name="Preece J."/>
            <person name="Michelmore R."/>
        </authorList>
    </citation>
    <scope>NUCLEOTIDE SEQUENCE [LARGE SCALE GENOMIC DNA]</scope>
</reference>
<gene>
    <name evidence="1" type="ORF">Patl1_30798</name>
</gene>
<evidence type="ECO:0000313" key="1">
    <source>
        <dbReference type="EMBL" id="KAJ0084958.1"/>
    </source>
</evidence>
<comment type="caution">
    <text evidence="1">The sequence shown here is derived from an EMBL/GenBank/DDBJ whole genome shotgun (WGS) entry which is preliminary data.</text>
</comment>
<evidence type="ECO:0000313" key="2">
    <source>
        <dbReference type="Proteomes" id="UP001164250"/>
    </source>
</evidence>
<proteinExistence type="predicted"/>
<dbReference type="EMBL" id="CM047907">
    <property type="protein sequence ID" value="KAJ0084958.1"/>
    <property type="molecule type" value="Genomic_DNA"/>
</dbReference>
<sequence length="74" mass="7770">MSTAPPPTPQKTKTEKSFPPKRGKIKAQIFVSLYRTVVSAASRAFAGNRGDGTDSATPPLSSSAYNSDANSDLP</sequence>
<organism evidence="1 2">
    <name type="scientific">Pistacia atlantica</name>
    <dbReference type="NCBI Taxonomy" id="434234"/>
    <lineage>
        <taxon>Eukaryota</taxon>
        <taxon>Viridiplantae</taxon>
        <taxon>Streptophyta</taxon>
        <taxon>Embryophyta</taxon>
        <taxon>Tracheophyta</taxon>
        <taxon>Spermatophyta</taxon>
        <taxon>Magnoliopsida</taxon>
        <taxon>eudicotyledons</taxon>
        <taxon>Gunneridae</taxon>
        <taxon>Pentapetalae</taxon>
        <taxon>rosids</taxon>
        <taxon>malvids</taxon>
        <taxon>Sapindales</taxon>
        <taxon>Anacardiaceae</taxon>
        <taxon>Pistacia</taxon>
    </lineage>
</organism>
<name>A0ACC1AG23_9ROSI</name>